<dbReference type="RefSeq" id="WP_378485355.1">
    <property type="nucleotide sequence ID" value="NZ_JBHUFB010000010.1"/>
</dbReference>
<gene>
    <name evidence="2" type="ORF">ACFSJG_11440</name>
</gene>
<evidence type="ECO:0000256" key="1">
    <source>
        <dbReference type="SAM" id="MobiDB-lite"/>
    </source>
</evidence>
<reference evidence="3" key="1">
    <citation type="journal article" date="2019" name="Int. J. Syst. Evol. Microbiol.">
        <title>The Global Catalogue of Microorganisms (GCM) 10K type strain sequencing project: providing services to taxonomists for standard genome sequencing and annotation.</title>
        <authorList>
            <consortium name="The Broad Institute Genomics Platform"/>
            <consortium name="The Broad Institute Genome Sequencing Center for Infectious Disease"/>
            <person name="Wu L."/>
            <person name="Ma J."/>
        </authorList>
    </citation>
    <scope>NUCLEOTIDE SEQUENCE [LARGE SCALE GENOMIC DNA]</scope>
    <source>
        <strain evidence="3">DT72</strain>
    </source>
</reference>
<evidence type="ECO:0000313" key="2">
    <source>
        <dbReference type="EMBL" id="MFD1812830.1"/>
    </source>
</evidence>
<keyword evidence="3" id="KW-1185">Reference proteome</keyword>
<dbReference type="InterPro" id="IPR009737">
    <property type="entry name" value="Aim32/Apd1-like"/>
</dbReference>
<dbReference type="EMBL" id="JBHUFB010000010">
    <property type="protein sequence ID" value="MFD1812830.1"/>
    <property type="molecule type" value="Genomic_DNA"/>
</dbReference>
<name>A0ABW4P710_9NOCA</name>
<sequence length="296" mass="31046">MSTAAAGLRADTCAAISAVDEPLPGTAAQVTAWLCLEHPGPWGRDVFAGEAFGPQLSERLQAHVDAAGVRLLLIRRPGRSEAQAVRTVLFARSAPDGSWCERIEVASPEDLLDLDLTATASPPRLGEPVTEPVALVCAHGKRDLCCAVLGRPVAAELSERFGDAVWECSHTGGHRFAPSMILLPTGYTYGRLGPSESTDAVDAAARGEVYLQGLRGRSCWSPAGQVAEVAVREQVSAGVDDLTVEGPEGSPVVRHRDGRTWTVPVATVSLAPRPASCGADPKPLSSICRQSTSGPE</sequence>
<feature type="compositionally biased region" description="Polar residues" evidence="1">
    <location>
        <begin position="287"/>
        <end position="296"/>
    </location>
</feature>
<dbReference type="PANTHER" id="PTHR31902:SF22">
    <property type="entry name" value="SLL1203 PROTEIN"/>
    <property type="match status" value="1"/>
</dbReference>
<dbReference type="PANTHER" id="PTHR31902">
    <property type="entry name" value="ACTIN PATCHES DISTAL PROTEIN 1"/>
    <property type="match status" value="1"/>
</dbReference>
<evidence type="ECO:0000313" key="3">
    <source>
        <dbReference type="Proteomes" id="UP001597286"/>
    </source>
</evidence>
<dbReference type="InterPro" id="IPR036249">
    <property type="entry name" value="Thioredoxin-like_sf"/>
</dbReference>
<dbReference type="SUPFAM" id="SSF52833">
    <property type="entry name" value="Thioredoxin-like"/>
    <property type="match status" value="1"/>
</dbReference>
<comment type="caution">
    <text evidence="2">The sequence shown here is derived from an EMBL/GenBank/DDBJ whole genome shotgun (WGS) entry which is preliminary data.</text>
</comment>
<accession>A0ABW4P710</accession>
<feature type="region of interest" description="Disordered" evidence="1">
    <location>
        <begin position="274"/>
        <end position="296"/>
    </location>
</feature>
<proteinExistence type="predicted"/>
<dbReference type="CDD" id="cd03062">
    <property type="entry name" value="TRX_Fd_Sucrase"/>
    <property type="match status" value="1"/>
</dbReference>
<dbReference type="Proteomes" id="UP001597286">
    <property type="component" value="Unassembled WGS sequence"/>
</dbReference>
<organism evidence="2 3">
    <name type="scientific">Rhodococcus gannanensis</name>
    <dbReference type="NCBI Taxonomy" id="1960308"/>
    <lineage>
        <taxon>Bacteria</taxon>
        <taxon>Bacillati</taxon>
        <taxon>Actinomycetota</taxon>
        <taxon>Actinomycetes</taxon>
        <taxon>Mycobacteriales</taxon>
        <taxon>Nocardiaceae</taxon>
        <taxon>Rhodococcus</taxon>
    </lineage>
</organism>
<dbReference type="Pfam" id="PF06999">
    <property type="entry name" value="Suc_Fer-like"/>
    <property type="match status" value="1"/>
</dbReference>
<protein>
    <submittedName>
        <fullName evidence="2">Sucrase ferredoxin</fullName>
    </submittedName>
</protein>